<dbReference type="Pfam" id="PF26616">
    <property type="entry name" value="CorA-like"/>
    <property type="match status" value="1"/>
</dbReference>
<feature type="compositionally biased region" description="Low complexity" evidence="1">
    <location>
        <begin position="357"/>
        <end position="371"/>
    </location>
</feature>
<dbReference type="CDD" id="cd00180">
    <property type="entry name" value="PKc"/>
    <property type="match status" value="1"/>
</dbReference>
<proteinExistence type="predicted"/>
<keyword evidence="4" id="KW-1185">Reference proteome</keyword>
<evidence type="ECO:0000256" key="1">
    <source>
        <dbReference type="SAM" id="MobiDB-lite"/>
    </source>
</evidence>
<dbReference type="InterPro" id="IPR058257">
    <property type="entry name" value="CorA-like_dom"/>
</dbReference>
<sequence length="881" mass="100423">MGAESYLIMEEDASDLMISIDEKSADVFEAKADQMQLEASRLVRKKAAEKGGSLTVKRNVEVKNCADLKALENKRDDVFQMFKIRQERSWSALNISRELFEDFTGVFGVFAPVWKCVSVFGEKLEEHECDFPGFRSQRTSKFLAEGSFECTYVLRRVERHGRKVTKEESPFSIRQTAVYHKMLRQQYSGVVNCVSGEKQIDRLLDLAVSQQQKFPPFLIHSLLIADSVKGWMEYAAWIEKDLKTRSDRITFSKLGSMDEDFSFSVEDRQELKIIEDKVIDLQTIIATLSNNIKGVQIRPTTAEGMTGNTIDEYSSLLPNPNPGSTPVPTPEVAPEEFEVSGMSASDSTTPESEDYTDSSSDTMSDRSPTPSNERLYRKANRNLQNQLFDGRVENPPGMHFFYIPGSRRDELITYDTIKTHIQLGNAGINTKEAAEFSEATVSSAKNLFAILACLRKGGDIVSFLKEGISDIHLPFLRCGGPTQFNLKGNDGKEIKNIKKWNRQRKEDFDRFQWWLLTPFFSIGDHHDLAPNAALPFVPSTQQREEDKNPSTGAYSEVSIVQLHDNQHDFWGACVSNGTGLQVAIKKLKDNIEKEFEKEHTILKILGNKPHDHLVKLLASYKHQGHYHLIFPRANSNLRTYWESHSNPSFDRETILWTLWQMKGIASGLNTVHNFKVTIPLSVDGNFKLTQDNQKLGVKAGEEWYGRHGDIKPENILWFERTLHSRDGRGALQIADFGLGRFHGRESRTRAAGYHIFSSPTYEPPECHVHLKVSRAYDLWSLGCLFLEFLTWLLDGSDAIDDFAKSRSEDSFILNQEGKIKDDYFWTLWFDGAIRKAKPRKGVQDWATKLREHKKCSMLIRELLDLIVDGLLQIEPEKQGRS</sequence>
<dbReference type="PANTHER" id="PTHR24359:SF1">
    <property type="entry name" value="INHIBITOR OF NUCLEAR FACTOR KAPPA-B KINASE EPSILON SUBUNIT HOMOLOG 1-RELATED"/>
    <property type="match status" value="1"/>
</dbReference>
<dbReference type="Proteomes" id="UP000572817">
    <property type="component" value="Unassembled WGS sequence"/>
</dbReference>
<evidence type="ECO:0000313" key="4">
    <source>
        <dbReference type="Proteomes" id="UP000572817"/>
    </source>
</evidence>
<name>A0A8H4JA95_9PEZI</name>
<dbReference type="InterPro" id="IPR011009">
    <property type="entry name" value="Kinase-like_dom_sf"/>
</dbReference>
<evidence type="ECO:0000259" key="2">
    <source>
        <dbReference type="PROSITE" id="PS50011"/>
    </source>
</evidence>
<dbReference type="EMBL" id="WWBZ02000001">
    <property type="protein sequence ID" value="KAF4314617.1"/>
    <property type="molecule type" value="Genomic_DNA"/>
</dbReference>
<dbReference type="GO" id="GO:0004674">
    <property type="term" value="F:protein serine/threonine kinase activity"/>
    <property type="evidence" value="ECO:0007669"/>
    <property type="project" value="TreeGrafter"/>
</dbReference>
<protein>
    <recommendedName>
        <fullName evidence="2">Protein kinase domain-containing protein</fullName>
    </recommendedName>
</protein>
<dbReference type="OrthoDB" id="1046782at2759"/>
<organism evidence="3 4">
    <name type="scientific">Botryosphaeria dothidea</name>
    <dbReference type="NCBI Taxonomy" id="55169"/>
    <lineage>
        <taxon>Eukaryota</taxon>
        <taxon>Fungi</taxon>
        <taxon>Dikarya</taxon>
        <taxon>Ascomycota</taxon>
        <taxon>Pezizomycotina</taxon>
        <taxon>Dothideomycetes</taxon>
        <taxon>Dothideomycetes incertae sedis</taxon>
        <taxon>Botryosphaeriales</taxon>
        <taxon>Botryosphaeriaceae</taxon>
        <taxon>Botryosphaeria</taxon>
    </lineage>
</organism>
<dbReference type="PANTHER" id="PTHR24359">
    <property type="entry name" value="SERINE/THREONINE-PROTEIN KINASE SBK1"/>
    <property type="match status" value="1"/>
</dbReference>
<feature type="compositionally biased region" description="Polar residues" evidence="1">
    <location>
        <begin position="306"/>
        <end position="318"/>
    </location>
</feature>
<feature type="region of interest" description="Disordered" evidence="1">
    <location>
        <begin position="303"/>
        <end position="376"/>
    </location>
</feature>
<dbReference type="InterPro" id="IPR000719">
    <property type="entry name" value="Prot_kinase_dom"/>
</dbReference>
<dbReference type="AlphaFoldDB" id="A0A8H4JA95"/>
<evidence type="ECO:0000313" key="3">
    <source>
        <dbReference type="EMBL" id="KAF4314617.1"/>
    </source>
</evidence>
<dbReference type="Pfam" id="PF00069">
    <property type="entry name" value="Pkinase"/>
    <property type="match status" value="1"/>
</dbReference>
<gene>
    <name evidence="3" type="ORF">GTA08_BOTSDO00080</name>
</gene>
<dbReference type="GO" id="GO:0005524">
    <property type="term" value="F:ATP binding"/>
    <property type="evidence" value="ECO:0007669"/>
    <property type="project" value="InterPro"/>
</dbReference>
<feature type="compositionally biased region" description="Pro residues" evidence="1">
    <location>
        <begin position="319"/>
        <end position="331"/>
    </location>
</feature>
<dbReference type="PROSITE" id="PS50011">
    <property type="entry name" value="PROTEIN_KINASE_DOM"/>
    <property type="match status" value="1"/>
</dbReference>
<comment type="caution">
    <text evidence="3">The sequence shown here is derived from an EMBL/GenBank/DDBJ whole genome shotgun (WGS) entry which is preliminary data.</text>
</comment>
<dbReference type="Gene3D" id="1.10.510.10">
    <property type="entry name" value="Transferase(Phosphotransferase) domain 1"/>
    <property type="match status" value="1"/>
</dbReference>
<reference evidence="3" key="1">
    <citation type="submission" date="2020-04" db="EMBL/GenBank/DDBJ databases">
        <title>Genome Assembly and Annotation of Botryosphaeria dothidea sdau 11-99, a Latent Pathogen of Apple Fruit Ring Rot in China.</title>
        <authorList>
            <person name="Yu C."/>
            <person name="Diao Y."/>
            <person name="Lu Q."/>
            <person name="Zhao J."/>
            <person name="Cui S."/>
            <person name="Peng C."/>
            <person name="He B."/>
            <person name="Liu H."/>
        </authorList>
    </citation>
    <scope>NUCLEOTIDE SEQUENCE [LARGE SCALE GENOMIC DNA]</scope>
    <source>
        <strain evidence="3">Sdau11-99</strain>
    </source>
</reference>
<accession>A0A8H4JA95</accession>
<dbReference type="SUPFAM" id="SSF56112">
    <property type="entry name" value="Protein kinase-like (PK-like)"/>
    <property type="match status" value="1"/>
</dbReference>
<dbReference type="SMART" id="SM00220">
    <property type="entry name" value="S_TKc"/>
    <property type="match status" value="1"/>
</dbReference>
<feature type="domain" description="Protein kinase" evidence="2">
    <location>
        <begin position="543"/>
        <end position="881"/>
    </location>
</feature>